<feature type="transmembrane region" description="Helical" evidence="1">
    <location>
        <begin position="348"/>
        <end position="369"/>
    </location>
</feature>
<gene>
    <name evidence="3" type="ORF">Q9L58_008140</name>
</gene>
<sequence>MNLLTSIPLTPLFSTLGHVSAKAGLSPVLSLLLLLDLVTAAWTCLQFSLLISAVTWGVIWAACAHAPTGRYSGTAVRKHTGHEVGVRGGNVMLAGCLLLVGVCERASGVQSHWVKAGIPAAVYFIRAPGRGGSSPVKGARRVLFLVTVAATVALQPGFVSSSALALGCCSTVFAAVALVFLEQSLAEFAEAATSHERSVREDDEMRKSCIAVGREVGMYLFLGFAGASLAFENFPFQLWAKTGAYEQRAPAPANTAWTAMKLLVLALLGASKWAVVPFVINRYSAVTVGFIDLAMTLPLAIGSTFSGVRFLSAAGAFVGMGSCITAQPGVDRPGGLPNVRFRTRPTRLCIMLTLLVLALGTYALSSYHYEPTFILPGPTMASSHPIPMLVQRAAARYSAMRTRQSQSLPKAIAEYRRRYHMNPPPNFDRWYEFAKTNNVVLIDEYDTIYHSLKPFWGLPPAEIRKKVREAIGFHDPVGLNDNRLLHVAIRKGGVNTGGQGLAWQKDATRGMIERFVAFLPEMDLAFNAHDEPRIVVPNDMLNQYLARAEKTLGSLGRDDVAAKNEFTPLSRAERAPVPDFPRTQFNKFSHQPSWNGARLSCPADSPAKSVDETPEDAVDRFSAQPLGFIVNATEASDICLSPSLAQRHGFFERPNAFNVAQSLIPIFSQSKVSSFSDILYPSPWYWAGMVPYNETKDIIWERKTGTLYWRGSTTGGYSRNGGWKNQHRQRLVTALGANDTAKILVQTLPGGGNWSVQEVRRTALAHPSDVRFSAVGQCDPYDCAVQEEFFKIAPVADRNEAWLARYLLDVDGNAFSGRFYAFLESRSAVLKQAVFREWHEEWIMPWVHYIPVSMEMEEVAEIVRFFETEEEGKLMVRRIADEGRYWARNVLRKVDFEAWLFRLLLE</sequence>
<feature type="domain" description="Glycosyl transferase CAP10" evidence="2">
    <location>
        <begin position="626"/>
        <end position="906"/>
    </location>
</feature>
<feature type="transmembrane region" description="Helical" evidence="1">
    <location>
        <begin position="142"/>
        <end position="158"/>
    </location>
</feature>
<feature type="transmembrane region" description="Helical" evidence="1">
    <location>
        <begin position="164"/>
        <end position="181"/>
    </location>
</feature>
<keyword evidence="1" id="KW-0472">Membrane</keyword>
<evidence type="ECO:0000313" key="3">
    <source>
        <dbReference type="EMBL" id="KAL0632982.1"/>
    </source>
</evidence>
<feature type="transmembrane region" description="Helical" evidence="1">
    <location>
        <begin position="37"/>
        <end position="62"/>
    </location>
</feature>
<accession>A0ABR3GBA2</accession>
<organism evidence="3 4">
    <name type="scientific">Discina gigas</name>
    <dbReference type="NCBI Taxonomy" id="1032678"/>
    <lineage>
        <taxon>Eukaryota</taxon>
        <taxon>Fungi</taxon>
        <taxon>Dikarya</taxon>
        <taxon>Ascomycota</taxon>
        <taxon>Pezizomycotina</taxon>
        <taxon>Pezizomycetes</taxon>
        <taxon>Pezizales</taxon>
        <taxon>Discinaceae</taxon>
        <taxon>Discina</taxon>
    </lineage>
</organism>
<dbReference type="PANTHER" id="PTHR12203">
    <property type="entry name" value="KDEL LYS-ASP-GLU-LEU CONTAINING - RELATED"/>
    <property type="match status" value="1"/>
</dbReference>
<dbReference type="SMART" id="SM00672">
    <property type="entry name" value="CAP10"/>
    <property type="match status" value="1"/>
</dbReference>
<keyword evidence="1" id="KW-1133">Transmembrane helix</keyword>
<proteinExistence type="predicted"/>
<feature type="transmembrane region" description="Helical" evidence="1">
    <location>
        <begin position="256"/>
        <end position="276"/>
    </location>
</feature>
<dbReference type="InterPro" id="IPR006598">
    <property type="entry name" value="CAP10"/>
</dbReference>
<protein>
    <recommendedName>
        <fullName evidence="2">Glycosyl transferase CAP10 domain-containing protein</fullName>
    </recommendedName>
</protein>
<dbReference type="Pfam" id="PF05686">
    <property type="entry name" value="Glyco_transf_90"/>
    <property type="match status" value="1"/>
</dbReference>
<name>A0ABR3GBA2_9PEZI</name>
<dbReference type="Proteomes" id="UP001447188">
    <property type="component" value="Unassembled WGS sequence"/>
</dbReference>
<evidence type="ECO:0000256" key="1">
    <source>
        <dbReference type="SAM" id="Phobius"/>
    </source>
</evidence>
<dbReference type="InterPro" id="IPR051091">
    <property type="entry name" value="O-Glucosyltr/Glycosyltrsf_90"/>
</dbReference>
<keyword evidence="1" id="KW-0812">Transmembrane</keyword>
<comment type="caution">
    <text evidence="3">The sequence shown here is derived from an EMBL/GenBank/DDBJ whole genome shotgun (WGS) entry which is preliminary data.</text>
</comment>
<reference evidence="3 4" key="1">
    <citation type="submission" date="2024-02" db="EMBL/GenBank/DDBJ databases">
        <title>Discinaceae phylogenomics.</title>
        <authorList>
            <person name="Dirks A.C."/>
            <person name="James T.Y."/>
        </authorList>
    </citation>
    <scope>NUCLEOTIDE SEQUENCE [LARGE SCALE GENOMIC DNA]</scope>
    <source>
        <strain evidence="3 4">ACD0624</strain>
    </source>
</reference>
<dbReference type="PANTHER" id="PTHR12203:SF104">
    <property type="entry name" value="PROTEIN CAP1, PUTATIVE (AFU_ORTHOLOGUE AFUA_1G05595)-RELATED"/>
    <property type="match status" value="1"/>
</dbReference>
<feature type="transmembrane region" description="Helical" evidence="1">
    <location>
        <begin position="216"/>
        <end position="236"/>
    </location>
</feature>
<keyword evidence="4" id="KW-1185">Reference proteome</keyword>
<evidence type="ECO:0000313" key="4">
    <source>
        <dbReference type="Proteomes" id="UP001447188"/>
    </source>
</evidence>
<evidence type="ECO:0000259" key="2">
    <source>
        <dbReference type="SMART" id="SM00672"/>
    </source>
</evidence>
<dbReference type="EMBL" id="JBBBZM010000142">
    <property type="protein sequence ID" value="KAL0632982.1"/>
    <property type="molecule type" value="Genomic_DNA"/>
</dbReference>